<evidence type="ECO:0008006" key="7">
    <source>
        <dbReference type="Google" id="ProtNLM"/>
    </source>
</evidence>
<accession>A0A0D2GIX0</accession>
<dbReference type="InterPro" id="IPR036291">
    <property type="entry name" value="NAD(P)-bd_dom_sf"/>
</dbReference>
<dbReference type="PRINTS" id="PR00081">
    <property type="entry name" value="GDHRDH"/>
</dbReference>
<dbReference type="GO" id="GO:0016491">
    <property type="term" value="F:oxidoreductase activity"/>
    <property type="evidence" value="ECO:0007669"/>
    <property type="project" value="UniProtKB-KW"/>
</dbReference>
<keyword evidence="3" id="KW-0560">Oxidoreductase</keyword>
<protein>
    <recommendedName>
        <fullName evidence="7">Oxidoreductase</fullName>
    </recommendedName>
</protein>
<name>A0A0D2GIX0_9EURO</name>
<evidence type="ECO:0000256" key="2">
    <source>
        <dbReference type="ARBA" id="ARBA00022857"/>
    </source>
</evidence>
<evidence type="ECO:0000313" key="6">
    <source>
        <dbReference type="Proteomes" id="UP000054266"/>
    </source>
</evidence>
<dbReference type="PRINTS" id="PR00080">
    <property type="entry name" value="SDRFAMILY"/>
</dbReference>
<dbReference type="AlphaFoldDB" id="A0A0D2GIX0"/>
<dbReference type="PANTHER" id="PTHR24320">
    <property type="entry name" value="RETINOL DEHYDROGENASE"/>
    <property type="match status" value="1"/>
</dbReference>
<keyword evidence="6" id="KW-1185">Reference proteome</keyword>
<evidence type="ECO:0000256" key="3">
    <source>
        <dbReference type="ARBA" id="ARBA00023002"/>
    </source>
</evidence>
<dbReference type="SUPFAM" id="SSF51735">
    <property type="entry name" value="NAD(P)-binding Rossmann-fold domains"/>
    <property type="match status" value="1"/>
</dbReference>
<evidence type="ECO:0000313" key="5">
    <source>
        <dbReference type="EMBL" id="KIW72309.1"/>
    </source>
</evidence>
<dbReference type="Gene3D" id="3.40.50.720">
    <property type="entry name" value="NAD(P)-binding Rossmann-like Domain"/>
    <property type="match status" value="1"/>
</dbReference>
<dbReference type="STRING" id="5601.A0A0D2GIX0"/>
<dbReference type="InterPro" id="IPR002347">
    <property type="entry name" value="SDR_fam"/>
</dbReference>
<sequence>MPLLGFLNPLDNVHKFDPDRDVPDLAGKVIIVTGGNSGCGKETVLQLAKHNPGCIYLAARSQAKFDDAMKDVAAAAPNANVRFLEMDLSSLASVKQAADHVVADNDRLDILVNNAGIMAHPHGVSVDGYEIQFATNHMGPALLTRLLLPLMQRTASQPSSDVRIVNVSSAAHMMVTGPGIHFEKLKTPMSSTNPGIIYGQSKLANVLHARELARRYPDILSTSIHPGRVETNLTKVMFDVNGINGRFQKIYDSLVGPLSVQQGALTQLWAATWKRSEIKNGAYYVPVGKEAGSKKSRDPELAKKLWEWTESELAAKGY</sequence>
<keyword evidence="2" id="KW-0521">NADP</keyword>
<proteinExistence type="inferred from homology"/>
<reference evidence="5 6" key="1">
    <citation type="submission" date="2015-01" db="EMBL/GenBank/DDBJ databases">
        <title>The Genome Sequence of Capronia semiimmersa CBS27337.</title>
        <authorList>
            <consortium name="The Broad Institute Genomics Platform"/>
            <person name="Cuomo C."/>
            <person name="de Hoog S."/>
            <person name="Gorbushina A."/>
            <person name="Stielow B."/>
            <person name="Teixiera M."/>
            <person name="Abouelleil A."/>
            <person name="Chapman S.B."/>
            <person name="Priest M."/>
            <person name="Young S.K."/>
            <person name="Wortman J."/>
            <person name="Nusbaum C."/>
            <person name="Birren B."/>
        </authorList>
    </citation>
    <scope>NUCLEOTIDE SEQUENCE [LARGE SCALE GENOMIC DNA]</scope>
    <source>
        <strain evidence="5 6">CBS 27337</strain>
    </source>
</reference>
<dbReference type="Proteomes" id="UP000054266">
    <property type="component" value="Unassembled WGS sequence"/>
</dbReference>
<comment type="similarity">
    <text evidence="1 4">Belongs to the short-chain dehydrogenases/reductases (SDR) family.</text>
</comment>
<dbReference type="PANTHER" id="PTHR24320:SF282">
    <property type="entry name" value="WW DOMAIN-CONTAINING OXIDOREDUCTASE"/>
    <property type="match status" value="1"/>
</dbReference>
<evidence type="ECO:0000256" key="4">
    <source>
        <dbReference type="RuleBase" id="RU000363"/>
    </source>
</evidence>
<dbReference type="EMBL" id="KN846956">
    <property type="protein sequence ID" value="KIW72309.1"/>
    <property type="molecule type" value="Genomic_DNA"/>
</dbReference>
<dbReference type="HOGENOM" id="CLU_010194_44_6_1"/>
<gene>
    <name evidence="5" type="ORF">PV04_00513</name>
</gene>
<dbReference type="Pfam" id="PF00106">
    <property type="entry name" value="adh_short"/>
    <property type="match status" value="1"/>
</dbReference>
<organism evidence="5 6">
    <name type="scientific">Phialophora macrospora</name>
    <dbReference type="NCBI Taxonomy" id="1851006"/>
    <lineage>
        <taxon>Eukaryota</taxon>
        <taxon>Fungi</taxon>
        <taxon>Dikarya</taxon>
        <taxon>Ascomycota</taxon>
        <taxon>Pezizomycotina</taxon>
        <taxon>Eurotiomycetes</taxon>
        <taxon>Chaetothyriomycetidae</taxon>
        <taxon>Chaetothyriales</taxon>
        <taxon>Herpotrichiellaceae</taxon>
        <taxon>Phialophora</taxon>
    </lineage>
</organism>
<evidence type="ECO:0000256" key="1">
    <source>
        <dbReference type="ARBA" id="ARBA00006484"/>
    </source>
</evidence>